<dbReference type="EMBL" id="GG657757">
    <property type="protein sequence ID" value="EFL30197.1"/>
    <property type="molecule type" value="Genomic_DNA"/>
</dbReference>
<proteinExistence type="predicted"/>
<evidence type="ECO:0000256" key="1">
    <source>
        <dbReference type="SAM" id="MobiDB-lite"/>
    </source>
</evidence>
<feature type="region of interest" description="Disordered" evidence="1">
    <location>
        <begin position="29"/>
        <end position="53"/>
    </location>
</feature>
<accession>D9XBW6</accession>
<gene>
    <name evidence="2" type="ORF">SSQG_00715</name>
</gene>
<dbReference type="STRING" id="591159.SSQG_00715"/>
<dbReference type="Proteomes" id="UP000004184">
    <property type="component" value="Unassembled WGS sequence"/>
</dbReference>
<dbReference type="HOGENOM" id="CLU_3066898_0_0_11"/>
<evidence type="ECO:0000313" key="2">
    <source>
        <dbReference type="EMBL" id="EFL30197.1"/>
    </source>
</evidence>
<keyword evidence="3" id="KW-1185">Reference proteome</keyword>
<protein>
    <submittedName>
        <fullName evidence="2">Predicted protein</fullName>
    </submittedName>
</protein>
<dbReference type="AlphaFoldDB" id="D9XBW6"/>
<name>D9XBW6_STRVT</name>
<sequence length="53" mass="5609">MPPRSAPSGPGGIVASGVIRATSTLESGLHHSAVVRRRRCRTGTPQPYLRQDA</sequence>
<evidence type="ECO:0000313" key="3">
    <source>
        <dbReference type="Proteomes" id="UP000004184"/>
    </source>
</evidence>
<reference evidence="3" key="1">
    <citation type="submission" date="2009-02" db="EMBL/GenBank/DDBJ databases">
        <title>Annotation of Streptomyces viridochromogenes strain DSM 40736.</title>
        <authorList>
            <consortium name="The Broad Institute Genome Sequencing Platform"/>
            <consortium name="Broad Institute Microbial Sequencing Center"/>
            <person name="Fischbach M."/>
            <person name="Godfrey P."/>
            <person name="Ward D."/>
            <person name="Young S."/>
            <person name="Zeng Q."/>
            <person name="Koehrsen M."/>
            <person name="Alvarado L."/>
            <person name="Berlin A.M."/>
            <person name="Bochicchio J."/>
            <person name="Borenstein D."/>
            <person name="Chapman S.B."/>
            <person name="Chen Z."/>
            <person name="Engels R."/>
            <person name="Freedman E."/>
            <person name="Gellesch M."/>
            <person name="Goldberg J."/>
            <person name="Griggs A."/>
            <person name="Gujja S."/>
            <person name="Heilman E.R."/>
            <person name="Heiman D.I."/>
            <person name="Hepburn T.A."/>
            <person name="Howarth C."/>
            <person name="Jen D."/>
            <person name="Larson L."/>
            <person name="Lewis B."/>
            <person name="Mehta T."/>
            <person name="Park D."/>
            <person name="Pearson M."/>
            <person name="Richards J."/>
            <person name="Roberts A."/>
            <person name="Saif S."/>
            <person name="Shea T.D."/>
            <person name="Shenoy N."/>
            <person name="Sisk P."/>
            <person name="Stolte C."/>
            <person name="Sykes S.N."/>
            <person name="Thomson T."/>
            <person name="Walk T."/>
            <person name="White J."/>
            <person name="Yandava C."/>
            <person name="Straight P."/>
            <person name="Clardy J."/>
            <person name="Hung D."/>
            <person name="Kolter R."/>
            <person name="Mekalanos J."/>
            <person name="Walker S."/>
            <person name="Walsh C.T."/>
            <person name="Wieland-Brown L.C."/>
            <person name="Haas B."/>
            <person name="Nusbaum C."/>
            <person name="Birren B."/>
        </authorList>
    </citation>
    <scope>NUCLEOTIDE SEQUENCE [LARGE SCALE GENOMIC DNA]</scope>
    <source>
        <strain evidence="3">DSM 40736 / JCM 4977 / BCRC 1201 / Tue 494</strain>
    </source>
</reference>
<organism evidence="2 3">
    <name type="scientific">Streptomyces viridochromogenes (strain DSM 40736 / JCM 4977 / BCRC 1201 / Tue 494)</name>
    <dbReference type="NCBI Taxonomy" id="591159"/>
    <lineage>
        <taxon>Bacteria</taxon>
        <taxon>Bacillati</taxon>
        <taxon>Actinomycetota</taxon>
        <taxon>Actinomycetes</taxon>
        <taxon>Kitasatosporales</taxon>
        <taxon>Streptomycetaceae</taxon>
        <taxon>Streptomyces</taxon>
    </lineage>
</organism>